<evidence type="ECO:0000256" key="3">
    <source>
        <dbReference type="ARBA" id="ARBA00022729"/>
    </source>
</evidence>
<protein>
    <recommendedName>
        <fullName evidence="11">Thioredoxin domain-containing protein</fullName>
    </recommendedName>
</protein>
<sequence length="213" mass="23773">MTIGAVFGLLILANILSPSFAGSAVVDLTDEDFDAKTSTGVWMIKVYAPWCPECRKLEPLWQAFAEEAEADGLSVGKVNGDSERALLARFRVNTVPRFYLLREGRTYEYMGPRNIMAFRSFATSGYRTAKPLPFHRAPNSALGRVIGRFYSLPRLGMRVYRLLRDQHGLSDTAIVLGFLAIPVVVGGLLICALDAMYLRRAKDEFGPEHEHQE</sequence>
<dbReference type="RefSeq" id="XP_002949035.1">
    <property type="nucleotide sequence ID" value="XM_002948989.1"/>
</dbReference>
<keyword evidence="4" id="KW-0256">Endoplasmic reticulum</keyword>
<dbReference type="InterPro" id="IPR052454">
    <property type="entry name" value="TMX_domain-containing"/>
</dbReference>
<organism evidence="13">
    <name type="scientific">Volvox carteri f. nagariensis</name>
    <dbReference type="NCBI Taxonomy" id="3068"/>
    <lineage>
        <taxon>Eukaryota</taxon>
        <taxon>Viridiplantae</taxon>
        <taxon>Chlorophyta</taxon>
        <taxon>core chlorophytes</taxon>
        <taxon>Chlorophyceae</taxon>
        <taxon>CS clade</taxon>
        <taxon>Chlamydomonadales</taxon>
        <taxon>Volvocaceae</taxon>
        <taxon>Volvox</taxon>
    </lineage>
</organism>
<dbReference type="STRING" id="3068.D8TRC4"/>
<dbReference type="EMBL" id="GL378333">
    <property type="protein sequence ID" value="EFJ49970.1"/>
    <property type="molecule type" value="Genomic_DNA"/>
</dbReference>
<dbReference type="Pfam" id="PF00085">
    <property type="entry name" value="Thioredoxin"/>
    <property type="match status" value="1"/>
</dbReference>
<accession>D8TRC4</accession>
<keyword evidence="6 9" id="KW-1133">Transmembrane helix</keyword>
<comment type="subcellular location">
    <subcellularLocation>
        <location evidence="1">Endoplasmic reticulum membrane</location>
        <topology evidence="1">Single-pass membrane protein</topology>
    </subcellularLocation>
</comment>
<dbReference type="eggNOG" id="KOG0913">
    <property type="taxonomic scope" value="Eukaryota"/>
</dbReference>
<evidence type="ECO:0000256" key="7">
    <source>
        <dbReference type="ARBA" id="ARBA00023157"/>
    </source>
</evidence>
<proteinExistence type="predicted"/>
<feature type="chain" id="PRO_5003123786" description="Thioredoxin domain-containing protein" evidence="10">
    <location>
        <begin position="22"/>
        <end position="213"/>
    </location>
</feature>
<evidence type="ECO:0000256" key="4">
    <source>
        <dbReference type="ARBA" id="ARBA00022824"/>
    </source>
</evidence>
<evidence type="ECO:0000256" key="5">
    <source>
        <dbReference type="ARBA" id="ARBA00022982"/>
    </source>
</evidence>
<dbReference type="Proteomes" id="UP000001058">
    <property type="component" value="Unassembled WGS sequence"/>
</dbReference>
<evidence type="ECO:0000313" key="12">
    <source>
        <dbReference type="EMBL" id="EFJ49970.1"/>
    </source>
</evidence>
<feature type="transmembrane region" description="Helical" evidence="9">
    <location>
        <begin position="173"/>
        <end position="193"/>
    </location>
</feature>
<dbReference type="GO" id="GO:0015036">
    <property type="term" value="F:disulfide oxidoreductase activity"/>
    <property type="evidence" value="ECO:0007669"/>
    <property type="project" value="TreeGrafter"/>
</dbReference>
<evidence type="ECO:0000313" key="13">
    <source>
        <dbReference type="Proteomes" id="UP000001058"/>
    </source>
</evidence>
<evidence type="ECO:0000259" key="11">
    <source>
        <dbReference type="PROSITE" id="PS51352"/>
    </source>
</evidence>
<gene>
    <name evidence="12" type="ORF">VOLCADRAFT_120693</name>
</gene>
<dbReference type="PROSITE" id="PS51352">
    <property type="entry name" value="THIOREDOXIN_2"/>
    <property type="match status" value="1"/>
</dbReference>
<evidence type="ECO:0000256" key="9">
    <source>
        <dbReference type="SAM" id="Phobius"/>
    </source>
</evidence>
<dbReference type="KEGG" id="vcn:VOLCADRAFT_120693"/>
<dbReference type="OrthoDB" id="74910at2759"/>
<dbReference type="Gene3D" id="3.40.30.10">
    <property type="entry name" value="Glutaredoxin"/>
    <property type="match status" value="1"/>
</dbReference>
<keyword evidence="2" id="KW-0813">Transport</keyword>
<reference evidence="12 13" key="1">
    <citation type="journal article" date="2010" name="Science">
        <title>Genomic analysis of organismal complexity in the multicellular green alga Volvox carteri.</title>
        <authorList>
            <person name="Prochnik S.E."/>
            <person name="Umen J."/>
            <person name="Nedelcu A.M."/>
            <person name="Hallmann A."/>
            <person name="Miller S.M."/>
            <person name="Nishii I."/>
            <person name="Ferris P."/>
            <person name="Kuo A."/>
            <person name="Mitros T."/>
            <person name="Fritz-Laylin L.K."/>
            <person name="Hellsten U."/>
            <person name="Chapman J."/>
            <person name="Simakov O."/>
            <person name="Rensing S.A."/>
            <person name="Terry A."/>
            <person name="Pangilinan J."/>
            <person name="Kapitonov V."/>
            <person name="Jurka J."/>
            <person name="Salamov A."/>
            <person name="Shapiro H."/>
            <person name="Schmutz J."/>
            <person name="Grimwood J."/>
            <person name="Lindquist E."/>
            <person name="Lucas S."/>
            <person name="Grigoriev I.V."/>
            <person name="Schmitt R."/>
            <person name="Kirk D."/>
            <person name="Rokhsar D.S."/>
        </authorList>
    </citation>
    <scope>NUCLEOTIDE SEQUENCE [LARGE SCALE GENOMIC DNA]</scope>
    <source>
        <strain evidence="13">f. Nagariensis / Eve</strain>
    </source>
</reference>
<keyword evidence="7" id="KW-1015">Disulfide bond</keyword>
<keyword evidence="13" id="KW-1185">Reference proteome</keyword>
<evidence type="ECO:0000256" key="8">
    <source>
        <dbReference type="ARBA" id="ARBA00023284"/>
    </source>
</evidence>
<evidence type="ECO:0000256" key="2">
    <source>
        <dbReference type="ARBA" id="ARBA00022448"/>
    </source>
</evidence>
<dbReference type="GeneID" id="9623638"/>
<dbReference type="PANTHER" id="PTHR46107:SF3">
    <property type="entry name" value="THIOREDOXIN DOMAIN-CONTAINING PROTEIN"/>
    <property type="match status" value="1"/>
</dbReference>
<keyword evidence="9" id="KW-0472">Membrane</keyword>
<dbReference type="InterPro" id="IPR036249">
    <property type="entry name" value="Thioredoxin-like_sf"/>
</dbReference>
<keyword evidence="9" id="KW-0812">Transmembrane</keyword>
<keyword evidence="8" id="KW-0676">Redox-active center</keyword>
<name>D8TRC4_VOLCA</name>
<dbReference type="InParanoid" id="D8TRC4"/>
<feature type="signal peptide" evidence="10">
    <location>
        <begin position="1"/>
        <end position="21"/>
    </location>
</feature>
<dbReference type="InterPro" id="IPR013766">
    <property type="entry name" value="Thioredoxin_domain"/>
</dbReference>
<dbReference type="AlphaFoldDB" id="D8TRC4"/>
<dbReference type="PANTHER" id="PTHR46107">
    <property type="entry name" value="DUMPY: SHORTER THAN WILD-TYPE"/>
    <property type="match status" value="1"/>
</dbReference>
<keyword evidence="5" id="KW-0249">Electron transport</keyword>
<keyword evidence="3 10" id="KW-0732">Signal</keyword>
<evidence type="ECO:0000256" key="1">
    <source>
        <dbReference type="ARBA" id="ARBA00004389"/>
    </source>
</evidence>
<feature type="domain" description="Thioredoxin" evidence="11">
    <location>
        <begin position="11"/>
        <end position="143"/>
    </location>
</feature>
<dbReference type="SUPFAM" id="SSF52833">
    <property type="entry name" value="Thioredoxin-like"/>
    <property type="match status" value="1"/>
</dbReference>
<evidence type="ECO:0000256" key="10">
    <source>
        <dbReference type="SAM" id="SignalP"/>
    </source>
</evidence>
<dbReference type="GO" id="GO:0005789">
    <property type="term" value="C:endoplasmic reticulum membrane"/>
    <property type="evidence" value="ECO:0007669"/>
    <property type="project" value="UniProtKB-SubCell"/>
</dbReference>
<evidence type="ECO:0000256" key="6">
    <source>
        <dbReference type="ARBA" id="ARBA00022989"/>
    </source>
</evidence>